<dbReference type="InterPro" id="IPR001245">
    <property type="entry name" value="Ser-Thr/Tyr_kinase_cat_dom"/>
</dbReference>
<evidence type="ECO:0000256" key="14">
    <source>
        <dbReference type="ARBA" id="ARBA00023180"/>
    </source>
</evidence>
<dbReference type="InterPro" id="IPR000998">
    <property type="entry name" value="MAM_dom"/>
</dbReference>
<feature type="compositionally biased region" description="Acidic residues" evidence="18">
    <location>
        <begin position="496"/>
        <end position="525"/>
    </location>
</feature>
<dbReference type="FunFam" id="1.10.510.10:FF:000113">
    <property type="entry name" value="Tyrosine-protein kinase receptor"/>
    <property type="match status" value="1"/>
</dbReference>
<dbReference type="PROSITE" id="PS00107">
    <property type="entry name" value="PROTEIN_KINASE_ATP"/>
    <property type="match status" value="1"/>
</dbReference>
<keyword evidence="9" id="KW-1133">Transmembrane helix</keyword>
<evidence type="ECO:0000256" key="15">
    <source>
        <dbReference type="ARBA" id="ARBA00051243"/>
    </source>
</evidence>
<dbReference type="GO" id="GO:0045664">
    <property type="term" value="P:regulation of neuron differentiation"/>
    <property type="evidence" value="ECO:0007669"/>
    <property type="project" value="TreeGrafter"/>
</dbReference>
<dbReference type="PROSITE" id="PS50011">
    <property type="entry name" value="PROTEIN_KINASE_DOM"/>
    <property type="match status" value="1"/>
</dbReference>
<reference evidence="22" key="1">
    <citation type="submission" date="2025-08" db="UniProtKB">
        <authorList>
            <consortium name="RefSeq"/>
        </authorList>
    </citation>
    <scope>IDENTIFICATION</scope>
    <source>
        <tissue evidence="22">Sperm</tissue>
    </source>
</reference>
<keyword evidence="4 17" id="KW-0812">Transmembrane</keyword>
<keyword evidence="13 17" id="KW-0675">Receptor</keyword>
<dbReference type="GO" id="GO:0005886">
    <property type="term" value="C:plasma membrane"/>
    <property type="evidence" value="ECO:0007669"/>
    <property type="project" value="UniProtKB-SubCell"/>
</dbReference>
<sequence>MQGGEPLRSHPYLPRHPITRARERERRERERSFLSFPPAAVTAASSTGEELSAPRHLPHLQMKIMPPTTTKNKKVTTVVMMCVQLLLLLLLLPPPPSDALSASRSTPPGWESGYVFSPPAGLVRRLAGSGDAPGDTARAELLLQEPCSPPAPAPGDVAAAAAGSTARTGSPSSSASSSSSSGTLPAEPERTVLRGYPLPPPIWFRGRIGRVVTLTVPSDALKRCAAANATSAPGRGAGGAEGAPGAAGTGPLDVTAQLMEAVRGMDPRVRLTLRLRPRPAWRHVHTQPLLVITTTENNSKPQDTTGTRNKAWAPSGETWAHGGHDCDFDSGGCVWSLRGDSGVSWKVVSPRGVPPARRVLLPPRDFTQGRPQGRFLLMDFTRASFPNASVLLLSPELNLGVASESTSVGHPQAAAGAPPGTAGGPAGAAADHPPAAAAAAAAATARDNTAAAGVGDEGGGGCLLLQFAVRLTCSHGHCGQLTMSVRQPAREVQGGGEEEEEEEEEKEEDDNDDDDDDDDDDDENDSGVRKEDRRRTEEQKEFKEGEAQSVPVHMSSHSSGWTLVRGVVGRPRGPFHIGLQCTWGPREQQQGTPRRPEEGQQLLPTAQTPLLRERSSALVALDGITLRWCPQPGSCSLEGSSCSGPTVPSKSDGTREQEVAQMAAPVRRKRLSTAQAQKSRRSVDIDFQDSKLDGLDLELELNSTHTKDNTLQWMFKTCGASGPLGPTQVQCDNAYRNTNITVEVPRTGPFRGVQIWHVPFTKHYQISAYGAAGGKGARNNKQRAHGVYISANFILHKDEILYMLVGQQGGDACPSIDHHVDQVCRGESTVIEDEKRKEGKVSKWAGGGGGGGGATFVFKMQDGVRIPLLVAAGGGGQAYREEGRPDKIVDDPFEGNLSVPGVNGHTGAAGGGGGWYGHVGPARSGRSLNQGGQGGSACPEALVNWAWATSGGFGGGGGACSAGGGGGGYIGGNSASDNNIMADGESGVSFMHPDGGLFTMPLAIMERDGEVVVEEYLNCSHCESKLCKRNADEHDSIVCHCQEGVLASDGFSCSVTTRPPRESDPSQHTGMPLSLVLSVVTLATAAVLVLTCSAIMIVYRRKQAQLQAVRMELLSPEYKLSKIRTSTIMTDYNPNYCFAGSPAALSDLKEVPRRNINLLRALGHGAFGEVYEGRVTGIEPSPLKVAVKTLPEICSEQDELDFLMEALIISKFNHHNIVRCVGVSLQTLPRFILLELMAGGDMKTYLREERPRAGRSSSLVMLDLLTMAKDIACGSQYLEDNHFIHRDIAARNCLLTSKGSDRIAKIGDFGMARDIYRASYYRKGGRAMLPVKWMPPEAFLEGIFTSKTDTWSFGVLLWEIFSLGYMPYPSKSNQEVMEFVTSGGRMDPPKNCPVPVYRIMTQCWQHRPEDRPNFSTILERITYCTQDPDVVQTPLPTEYMPPPDDEGNTVMRPPNPDRVPPLPMSGPLEAAPFAAPPQPARPSPTHHQAGHDPRNPGNQQQQQHHQSHQHYPLQQQQQQQQQHLKKLQQATATLSHPGQPAPGQANGNNLWNPTYGSWMTPAAKEAAFKAGTLELSQDHGPLSPPCNYVSVAPRSVAFVPPEREDSGFEGGAATPTGAQPQQQQQAAEQVGGPPRGGTAAGVAAEDGYKQAGYARQEKHLPGVSTARTGTAPSTRDSGLSLGEGCSVTTL</sequence>
<evidence type="ECO:0000256" key="2">
    <source>
        <dbReference type="ARBA" id="ARBA00022475"/>
    </source>
</evidence>
<keyword evidence="11" id="KW-0829">Tyrosine-protein kinase</keyword>
<keyword evidence="5" id="KW-0732">Signal</keyword>
<feature type="region of interest" description="Disordered" evidence="18">
    <location>
        <begin position="578"/>
        <end position="608"/>
    </location>
</feature>
<feature type="region of interest" description="Disordered" evidence="18">
    <location>
        <begin position="229"/>
        <end position="251"/>
    </location>
</feature>
<feature type="compositionally biased region" description="Polar residues" evidence="18">
    <location>
        <begin position="1665"/>
        <end position="1677"/>
    </location>
</feature>
<dbReference type="Gene3D" id="3.30.200.20">
    <property type="entry name" value="Phosphorylase Kinase, domain 1"/>
    <property type="match status" value="1"/>
</dbReference>
<comment type="subcellular location">
    <subcellularLocation>
        <location evidence="1">Cell membrane</location>
        <topology evidence="1">Single-pass type I membrane protein</topology>
    </subcellularLocation>
</comment>
<proteinExistence type="inferred from homology"/>
<evidence type="ECO:0000256" key="13">
    <source>
        <dbReference type="ARBA" id="ARBA00023170"/>
    </source>
</evidence>
<evidence type="ECO:0000256" key="12">
    <source>
        <dbReference type="ARBA" id="ARBA00023157"/>
    </source>
</evidence>
<evidence type="ECO:0000256" key="5">
    <source>
        <dbReference type="ARBA" id="ARBA00022729"/>
    </source>
</evidence>
<keyword evidence="14" id="KW-0325">Glycoprotein</keyword>
<dbReference type="GO" id="GO:0043235">
    <property type="term" value="C:receptor complex"/>
    <property type="evidence" value="ECO:0007669"/>
    <property type="project" value="TreeGrafter"/>
</dbReference>
<keyword evidence="21" id="KW-1185">Reference proteome</keyword>
<dbReference type="KEGG" id="pmrn:116939625"/>
<dbReference type="SUPFAM" id="SSF56112">
    <property type="entry name" value="Protein kinase-like (PK-like)"/>
    <property type="match status" value="1"/>
</dbReference>
<evidence type="ECO:0000256" key="16">
    <source>
        <dbReference type="PROSITE-ProRule" id="PRU10141"/>
    </source>
</evidence>
<organism evidence="21 22">
    <name type="scientific">Petromyzon marinus</name>
    <name type="common">Sea lamprey</name>
    <dbReference type="NCBI Taxonomy" id="7757"/>
    <lineage>
        <taxon>Eukaryota</taxon>
        <taxon>Metazoa</taxon>
        <taxon>Chordata</taxon>
        <taxon>Craniata</taxon>
        <taxon>Vertebrata</taxon>
        <taxon>Cyclostomata</taxon>
        <taxon>Hyperoartia</taxon>
        <taxon>Petromyzontiformes</taxon>
        <taxon>Petromyzontidae</taxon>
        <taxon>Petromyzon</taxon>
    </lineage>
</organism>
<dbReference type="Pfam" id="PF12810">
    <property type="entry name" value="ALK_LTK_GRD"/>
    <property type="match status" value="1"/>
</dbReference>
<dbReference type="FunFam" id="3.30.200.20:FF:000117">
    <property type="entry name" value="Tyrosine-protein kinase receptor"/>
    <property type="match status" value="1"/>
</dbReference>
<dbReference type="InterPro" id="IPR055163">
    <property type="entry name" value="ALK/LTK-like_GRD"/>
</dbReference>
<name>A0AAJ7WND6_PETMA</name>
<dbReference type="Pfam" id="PF07714">
    <property type="entry name" value="PK_Tyr_Ser-Thr"/>
    <property type="match status" value="1"/>
</dbReference>
<comment type="catalytic activity">
    <reaction evidence="15 17">
        <text>L-tyrosyl-[protein] + ATP = O-phospho-L-tyrosyl-[protein] + ADP + H(+)</text>
        <dbReference type="Rhea" id="RHEA:10596"/>
        <dbReference type="Rhea" id="RHEA-COMP:10136"/>
        <dbReference type="Rhea" id="RHEA-COMP:20101"/>
        <dbReference type="ChEBI" id="CHEBI:15378"/>
        <dbReference type="ChEBI" id="CHEBI:30616"/>
        <dbReference type="ChEBI" id="CHEBI:46858"/>
        <dbReference type="ChEBI" id="CHEBI:61978"/>
        <dbReference type="ChEBI" id="CHEBI:456216"/>
        <dbReference type="EC" id="2.7.10.1"/>
    </reaction>
</comment>
<evidence type="ECO:0000313" key="21">
    <source>
        <dbReference type="Proteomes" id="UP001318040"/>
    </source>
</evidence>
<feature type="region of interest" description="Disordered" evidence="18">
    <location>
        <begin position="1"/>
        <end position="33"/>
    </location>
</feature>
<dbReference type="GO" id="GO:0042127">
    <property type="term" value="P:regulation of cell population proliferation"/>
    <property type="evidence" value="ECO:0007669"/>
    <property type="project" value="TreeGrafter"/>
</dbReference>
<protein>
    <recommendedName>
        <fullName evidence="17">Tyrosine-protein kinase receptor</fullName>
        <ecNumber evidence="17">2.7.10.1</ecNumber>
    </recommendedName>
</protein>
<evidence type="ECO:0000256" key="4">
    <source>
        <dbReference type="ARBA" id="ARBA00022692"/>
    </source>
</evidence>
<dbReference type="Gene3D" id="1.10.510.10">
    <property type="entry name" value="Transferase(Phosphotransferase) domain 1"/>
    <property type="match status" value="1"/>
</dbReference>
<gene>
    <name evidence="22" type="primary">LOC116939625</name>
</gene>
<feature type="region of interest" description="Disordered" evidence="18">
    <location>
        <begin position="1601"/>
        <end position="1690"/>
    </location>
</feature>
<comment type="similarity">
    <text evidence="17">Belongs to the protein kinase superfamily. Tyr protein kinase family. Insulin receptor subfamily.</text>
</comment>
<feature type="compositionally biased region" description="Pro residues" evidence="18">
    <location>
        <begin position="1453"/>
        <end position="1464"/>
    </location>
</feature>
<keyword evidence="6 16" id="KW-0547">Nucleotide-binding</keyword>
<feature type="compositionally biased region" description="Gly residues" evidence="18">
    <location>
        <begin position="235"/>
        <end position="248"/>
    </location>
</feature>
<evidence type="ECO:0000256" key="17">
    <source>
        <dbReference type="RuleBase" id="RU000312"/>
    </source>
</evidence>
<dbReference type="SMART" id="SM00219">
    <property type="entry name" value="TyrKc"/>
    <property type="match status" value="1"/>
</dbReference>
<dbReference type="InterPro" id="IPR050122">
    <property type="entry name" value="RTK"/>
</dbReference>
<dbReference type="InterPro" id="IPR017441">
    <property type="entry name" value="Protein_kinase_ATP_BS"/>
</dbReference>
<keyword evidence="12" id="KW-1015">Disulfide bond</keyword>
<keyword evidence="3" id="KW-0808">Transferase</keyword>
<dbReference type="InterPro" id="IPR000719">
    <property type="entry name" value="Prot_kinase_dom"/>
</dbReference>
<dbReference type="Proteomes" id="UP001318040">
    <property type="component" value="Chromosome 6"/>
</dbReference>
<feature type="compositionally biased region" description="Basic and acidic residues" evidence="18">
    <location>
        <begin position="526"/>
        <end position="546"/>
    </location>
</feature>
<evidence type="ECO:0000256" key="10">
    <source>
        <dbReference type="ARBA" id="ARBA00023136"/>
    </source>
</evidence>
<dbReference type="PANTHER" id="PTHR24416">
    <property type="entry name" value="TYROSINE-PROTEIN KINASE RECEPTOR"/>
    <property type="match status" value="1"/>
</dbReference>
<feature type="binding site" evidence="16">
    <location>
        <position position="1188"/>
    </location>
    <ligand>
        <name>ATP</name>
        <dbReference type="ChEBI" id="CHEBI:30616"/>
    </ligand>
</feature>
<dbReference type="PANTHER" id="PTHR24416:SF627">
    <property type="entry name" value="TYROSINE-PROTEIN KINASE RECEPTOR"/>
    <property type="match status" value="1"/>
</dbReference>
<evidence type="ECO:0000256" key="6">
    <source>
        <dbReference type="ARBA" id="ARBA00022741"/>
    </source>
</evidence>
<evidence type="ECO:0000256" key="1">
    <source>
        <dbReference type="ARBA" id="ARBA00004251"/>
    </source>
</evidence>
<feature type="region of interest" description="Disordered" evidence="18">
    <location>
        <begin position="408"/>
        <end position="431"/>
    </location>
</feature>
<keyword evidence="7" id="KW-0418">Kinase</keyword>
<feature type="domain" description="Protein kinase" evidence="19">
    <location>
        <begin position="1156"/>
        <end position="1423"/>
    </location>
</feature>
<feature type="compositionally biased region" description="Low complexity" evidence="18">
    <location>
        <begin position="1499"/>
        <end position="1522"/>
    </location>
</feature>
<keyword evidence="10" id="KW-0472">Membrane</keyword>
<dbReference type="GO" id="GO:0005524">
    <property type="term" value="F:ATP binding"/>
    <property type="evidence" value="ECO:0007669"/>
    <property type="project" value="UniProtKB-UniRule"/>
</dbReference>
<dbReference type="PRINTS" id="PR00109">
    <property type="entry name" value="TYRKINASE"/>
</dbReference>
<keyword evidence="8 16" id="KW-0067">ATP-binding</keyword>
<evidence type="ECO:0000256" key="8">
    <source>
        <dbReference type="ARBA" id="ARBA00022840"/>
    </source>
</evidence>
<dbReference type="RefSeq" id="XP_032804141.1">
    <property type="nucleotide sequence ID" value="XM_032948250.1"/>
</dbReference>
<feature type="region of interest" description="Disordered" evidence="18">
    <location>
        <begin position="635"/>
        <end position="658"/>
    </location>
</feature>
<evidence type="ECO:0000256" key="11">
    <source>
        <dbReference type="ARBA" id="ARBA00023137"/>
    </source>
</evidence>
<feature type="compositionally biased region" description="Low complexity" evidence="18">
    <location>
        <begin position="1611"/>
        <end position="1632"/>
    </location>
</feature>
<evidence type="ECO:0000313" key="22">
    <source>
        <dbReference type="RefSeq" id="XP_032804141.1"/>
    </source>
</evidence>
<dbReference type="PROSITE" id="PS00239">
    <property type="entry name" value="RECEPTOR_TYR_KIN_II"/>
    <property type="match status" value="1"/>
</dbReference>
<keyword evidence="17" id="KW-0597">Phosphoprotein</keyword>
<dbReference type="PROSITE" id="PS00109">
    <property type="entry name" value="PROTEIN_KINASE_TYR"/>
    <property type="match status" value="1"/>
</dbReference>
<feature type="domain" description="MAM" evidence="20">
    <location>
        <begin position="324"/>
        <end position="397"/>
    </location>
</feature>
<dbReference type="InterPro" id="IPR011009">
    <property type="entry name" value="Kinase-like_dom_sf"/>
</dbReference>
<dbReference type="PROSITE" id="PS50060">
    <property type="entry name" value="MAM_2"/>
    <property type="match status" value="1"/>
</dbReference>
<feature type="compositionally biased region" description="Low complexity" evidence="18">
    <location>
        <begin position="154"/>
        <end position="186"/>
    </location>
</feature>
<feature type="region of interest" description="Disordered" evidence="18">
    <location>
        <begin position="486"/>
        <end position="558"/>
    </location>
</feature>
<evidence type="ECO:0000256" key="7">
    <source>
        <dbReference type="ARBA" id="ARBA00022777"/>
    </source>
</evidence>
<evidence type="ECO:0000259" key="19">
    <source>
        <dbReference type="PROSITE" id="PS50011"/>
    </source>
</evidence>
<evidence type="ECO:0000256" key="18">
    <source>
        <dbReference type="SAM" id="MobiDB-lite"/>
    </source>
</evidence>
<evidence type="ECO:0000259" key="20">
    <source>
        <dbReference type="PROSITE" id="PS50060"/>
    </source>
</evidence>
<dbReference type="InterPro" id="IPR008266">
    <property type="entry name" value="Tyr_kinase_AS"/>
</dbReference>
<dbReference type="InterPro" id="IPR020635">
    <property type="entry name" value="Tyr_kinase_cat_dom"/>
</dbReference>
<keyword evidence="2" id="KW-1003">Cell membrane</keyword>
<dbReference type="EC" id="2.7.10.1" evidence="17"/>
<feature type="compositionally biased region" description="Basic and acidic residues" evidence="18">
    <location>
        <begin position="20"/>
        <end position="32"/>
    </location>
</feature>
<dbReference type="GO" id="GO:0007169">
    <property type="term" value="P:cell surface receptor protein tyrosine kinase signaling pathway"/>
    <property type="evidence" value="ECO:0007669"/>
    <property type="project" value="InterPro"/>
</dbReference>
<feature type="compositionally biased region" description="Low complexity" evidence="18">
    <location>
        <begin position="635"/>
        <end position="644"/>
    </location>
</feature>
<feature type="region of interest" description="Disordered" evidence="18">
    <location>
        <begin position="1429"/>
        <end position="1552"/>
    </location>
</feature>
<accession>A0AAJ7WND6</accession>
<dbReference type="InterPro" id="IPR002011">
    <property type="entry name" value="Tyr_kinase_rcpt_2_CS"/>
</dbReference>
<dbReference type="CDD" id="cd05036">
    <property type="entry name" value="PTKc_ALK_LTK"/>
    <property type="match status" value="1"/>
</dbReference>
<evidence type="ECO:0000256" key="9">
    <source>
        <dbReference type="ARBA" id="ARBA00022989"/>
    </source>
</evidence>
<evidence type="ECO:0000256" key="3">
    <source>
        <dbReference type="ARBA" id="ARBA00022679"/>
    </source>
</evidence>
<dbReference type="GO" id="GO:0004714">
    <property type="term" value="F:transmembrane receptor protein tyrosine kinase activity"/>
    <property type="evidence" value="ECO:0007669"/>
    <property type="project" value="UniProtKB-EC"/>
</dbReference>
<feature type="region of interest" description="Disordered" evidence="18">
    <location>
        <begin position="145"/>
        <end position="192"/>
    </location>
</feature>